<feature type="domain" description="RRM" evidence="5">
    <location>
        <begin position="361"/>
        <end position="442"/>
    </location>
</feature>
<evidence type="ECO:0000259" key="5">
    <source>
        <dbReference type="PROSITE" id="PS50102"/>
    </source>
</evidence>
<dbReference type="GeneID" id="91095402"/>
<feature type="region of interest" description="Disordered" evidence="4">
    <location>
        <begin position="680"/>
        <end position="754"/>
    </location>
</feature>
<feature type="domain" description="RRM" evidence="5">
    <location>
        <begin position="518"/>
        <end position="591"/>
    </location>
</feature>
<dbReference type="PANTHER" id="PTHR14089:SF8">
    <property type="entry name" value="RNA-BINDING PROTEIN MRN1"/>
    <property type="match status" value="1"/>
</dbReference>
<sequence length="754" mass="79870">MDGTSIASRLSQLPNGLSSPGFPPNSHQNSLLGTPGMNDPRTSSLIGNPATTAAYLQNLSNSTSSFSPSYSQFLSSSLTQSLDGLDPDIMKRPFDTSTLPVNPLNGMQPQIDSSSSNFDSFPPKKARYDGSSQHNAAIATPGGPNNLGGNKPFTPGQFNGHSTTGFTGTPLNLGGPLNQTPQQTPGMGQPGSAVGNGLQSTPFAGMMNGLNGMMGMGGFGMNGFPINMNMQNYPGSPIVSPSMNPNTMTGNYGPAAAAAAAAAAGNTTGRTVYVGNLPSEASVDELLNLVRFGPIETVRLLPEKSCVFISFLDGSTAAAFHADALVKKLALHGQELKIGWGKPSSVHPNVQQAVANSQATRNVFVGNLDPEMNEQGLRNELSRFGPIDQVKIVRDKNIGFIHFLSIGTAVKVVNQLPGEPGWEGKRVNYGKDRCAYVPKAQQDAVRQAQTQAMTAVASQHAQIPGTPFSSFSPMTAGFGGFGTPASAGFGSPLFGNGFPSAGGSGFMDTNTANQVGNRTVYLGNIHPDTTIEELCNNIRGGMLQQIRYLTDKHIAFITFVDPAAAIQFFQNAHSTGMMINSRRLKVGWGKASGPLPPPLLQAIQAGASRNVYIGQIADFTLFNEEKLRQDFGEFGDIDMINFLKEKGAGFVNFTSIQNAQKAIEGIKLKPEYATLRISHGKDRCANPPRASHQTPGGKNNGSRGDNNPATKETILNDTLNTAPVNEELTEDADFPIEDDDYLGEELTDVPTSFE</sequence>
<dbReference type="FunFam" id="3.30.70.330:FF:000400">
    <property type="entry name" value="Negative regulator of differentiation 1"/>
    <property type="match status" value="1"/>
</dbReference>
<dbReference type="GO" id="GO:0003729">
    <property type="term" value="F:mRNA binding"/>
    <property type="evidence" value="ECO:0007669"/>
    <property type="project" value="UniProtKB-ARBA"/>
</dbReference>
<accession>A0AAX4JWP0</accession>
<feature type="compositionally biased region" description="Polar residues" evidence="4">
    <location>
        <begin position="691"/>
        <end position="723"/>
    </location>
</feature>
<gene>
    <name evidence="6" type="ORF">L201_004732</name>
</gene>
<dbReference type="Gene3D" id="3.30.70.330">
    <property type="match status" value="4"/>
</dbReference>
<keyword evidence="1" id="KW-0677">Repeat</keyword>
<evidence type="ECO:0000256" key="1">
    <source>
        <dbReference type="ARBA" id="ARBA00022737"/>
    </source>
</evidence>
<feature type="region of interest" description="Disordered" evidence="4">
    <location>
        <begin position="1"/>
        <end position="46"/>
    </location>
</feature>
<dbReference type="RefSeq" id="XP_066076569.1">
    <property type="nucleotide sequence ID" value="XM_066220472.1"/>
</dbReference>
<protein>
    <recommendedName>
        <fullName evidence="5">RRM domain-containing protein</fullName>
    </recommendedName>
</protein>
<reference evidence="6 7" key="1">
    <citation type="submission" date="2024-01" db="EMBL/GenBank/DDBJ databases">
        <title>Comparative genomics of Cryptococcus and Kwoniella reveals pathogenesis evolution and contrasting modes of karyotype evolution via chromosome fusion or intercentromeric recombination.</title>
        <authorList>
            <person name="Coelho M.A."/>
            <person name="David-Palma M."/>
            <person name="Shea T."/>
            <person name="Bowers K."/>
            <person name="McGinley-Smith S."/>
            <person name="Mohammad A.W."/>
            <person name="Gnirke A."/>
            <person name="Yurkov A.M."/>
            <person name="Nowrousian M."/>
            <person name="Sun S."/>
            <person name="Cuomo C.A."/>
            <person name="Heitman J."/>
        </authorList>
    </citation>
    <scope>NUCLEOTIDE SEQUENCE [LARGE SCALE GENOMIC DNA]</scope>
    <source>
        <strain evidence="6 7">CBS 6074</strain>
    </source>
</reference>
<dbReference type="InterPro" id="IPR035979">
    <property type="entry name" value="RBD_domain_sf"/>
</dbReference>
<dbReference type="PANTHER" id="PTHR14089">
    <property type="entry name" value="PRE-MRNA-SPLICING FACTOR RBM22"/>
    <property type="match status" value="1"/>
</dbReference>
<dbReference type="GO" id="GO:0000398">
    <property type="term" value="P:mRNA splicing, via spliceosome"/>
    <property type="evidence" value="ECO:0007669"/>
    <property type="project" value="TreeGrafter"/>
</dbReference>
<dbReference type="FunFam" id="3.30.70.330:FF:000120">
    <property type="entry name" value="Negative regulator of differentiation 1"/>
    <property type="match status" value="1"/>
</dbReference>
<dbReference type="GO" id="GO:0010468">
    <property type="term" value="P:regulation of gene expression"/>
    <property type="evidence" value="ECO:0007669"/>
    <property type="project" value="UniProtKB-ARBA"/>
</dbReference>
<dbReference type="FunFam" id="3.30.70.330:FF:000130">
    <property type="entry name" value="Differentiation 1 negative regulator"/>
    <property type="match status" value="1"/>
</dbReference>
<evidence type="ECO:0000313" key="7">
    <source>
        <dbReference type="Proteomes" id="UP001355207"/>
    </source>
</evidence>
<dbReference type="SMART" id="SM00360">
    <property type="entry name" value="RRM"/>
    <property type="match status" value="4"/>
</dbReference>
<evidence type="ECO:0000256" key="2">
    <source>
        <dbReference type="ARBA" id="ARBA00022884"/>
    </source>
</evidence>
<proteinExistence type="predicted"/>
<feature type="domain" description="RRM" evidence="5">
    <location>
        <begin position="609"/>
        <end position="682"/>
    </location>
</feature>
<feature type="compositionally biased region" description="Low complexity" evidence="4">
    <location>
        <begin position="141"/>
        <end position="152"/>
    </location>
</feature>
<organism evidence="6 7">
    <name type="scientific">Kwoniella dendrophila CBS 6074</name>
    <dbReference type="NCBI Taxonomy" id="1295534"/>
    <lineage>
        <taxon>Eukaryota</taxon>
        <taxon>Fungi</taxon>
        <taxon>Dikarya</taxon>
        <taxon>Basidiomycota</taxon>
        <taxon>Agaricomycotina</taxon>
        <taxon>Tremellomycetes</taxon>
        <taxon>Tremellales</taxon>
        <taxon>Cryptococcaceae</taxon>
        <taxon>Kwoniella</taxon>
    </lineage>
</organism>
<feature type="compositionally biased region" description="Polar residues" evidence="4">
    <location>
        <begin position="1"/>
        <end position="18"/>
    </location>
</feature>
<dbReference type="Proteomes" id="UP001355207">
    <property type="component" value="Chromosome 6"/>
</dbReference>
<evidence type="ECO:0000256" key="3">
    <source>
        <dbReference type="PROSITE-ProRule" id="PRU00176"/>
    </source>
</evidence>
<feature type="compositionally biased region" description="Low complexity" evidence="4">
    <location>
        <begin position="179"/>
        <end position="191"/>
    </location>
</feature>
<dbReference type="InterPro" id="IPR039171">
    <property type="entry name" value="Cwc2/Slt11"/>
</dbReference>
<dbReference type="Pfam" id="PF13893">
    <property type="entry name" value="RRM_5"/>
    <property type="match status" value="1"/>
</dbReference>
<evidence type="ECO:0000313" key="6">
    <source>
        <dbReference type="EMBL" id="WWC89806.1"/>
    </source>
</evidence>
<name>A0AAX4JWP0_9TREE</name>
<feature type="compositionally biased region" description="Acidic residues" evidence="4">
    <location>
        <begin position="727"/>
        <end position="747"/>
    </location>
</feature>
<dbReference type="SUPFAM" id="SSF54928">
    <property type="entry name" value="RNA-binding domain, RBD"/>
    <property type="match status" value="2"/>
</dbReference>
<keyword evidence="2 3" id="KW-0694">RNA-binding</keyword>
<dbReference type="InterPro" id="IPR000504">
    <property type="entry name" value="RRM_dom"/>
</dbReference>
<keyword evidence="7" id="KW-1185">Reference proteome</keyword>
<dbReference type="AlphaFoldDB" id="A0AAX4JWP0"/>
<dbReference type="EMBL" id="CP144103">
    <property type="protein sequence ID" value="WWC89806.1"/>
    <property type="molecule type" value="Genomic_DNA"/>
</dbReference>
<dbReference type="Pfam" id="PF00076">
    <property type="entry name" value="RRM_1"/>
    <property type="match status" value="2"/>
</dbReference>
<feature type="domain" description="RRM" evidence="5">
    <location>
        <begin position="270"/>
        <end position="343"/>
    </location>
</feature>
<feature type="region of interest" description="Disordered" evidence="4">
    <location>
        <begin position="105"/>
        <end position="200"/>
    </location>
</feature>
<evidence type="ECO:0000256" key="4">
    <source>
        <dbReference type="SAM" id="MobiDB-lite"/>
    </source>
</evidence>
<dbReference type="InterPro" id="IPR012677">
    <property type="entry name" value="Nucleotide-bd_a/b_plait_sf"/>
</dbReference>
<feature type="compositionally biased region" description="Polar residues" evidence="4">
    <location>
        <begin position="156"/>
        <end position="170"/>
    </location>
</feature>
<dbReference type="GO" id="GO:0010494">
    <property type="term" value="C:cytoplasmic stress granule"/>
    <property type="evidence" value="ECO:0007669"/>
    <property type="project" value="TreeGrafter"/>
</dbReference>
<feature type="compositionally biased region" description="Low complexity" evidence="4">
    <location>
        <begin position="112"/>
        <end position="123"/>
    </location>
</feature>
<dbReference type="PROSITE" id="PS50102">
    <property type="entry name" value="RRM"/>
    <property type="match status" value="4"/>
</dbReference>